<accession>A0AAV2DEX9</accession>
<name>A0AAV2DEX9_9ROSI</name>
<keyword evidence="3" id="KW-1185">Reference proteome</keyword>
<evidence type="ECO:0000313" key="2">
    <source>
        <dbReference type="EMBL" id="CAL1371719.1"/>
    </source>
</evidence>
<organism evidence="2 3">
    <name type="scientific">Linum trigynum</name>
    <dbReference type="NCBI Taxonomy" id="586398"/>
    <lineage>
        <taxon>Eukaryota</taxon>
        <taxon>Viridiplantae</taxon>
        <taxon>Streptophyta</taxon>
        <taxon>Embryophyta</taxon>
        <taxon>Tracheophyta</taxon>
        <taxon>Spermatophyta</taxon>
        <taxon>Magnoliopsida</taxon>
        <taxon>eudicotyledons</taxon>
        <taxon>Gunneridae</taxon>
        <taxon>Pentapetalae</taxon>
        <taxon>rosids</taxon>
        <taxon>fabids</taxon>
        <taxon>Malpighiales</taxon>
        <taxon>Linaceae</taxon>
        <taxon>Linum</taxon>
    </lineage>
</organism>
<dbReference type="EMBL" id="OZ034815">
    <property type="protein sequence ID" value="CAL1371719.1"/>
    <property type="molecule type" value="Genomic_DNA"/>
</dbReference>
<gene>
    <name evidence="2" type="ORF">LTRI10_LOCUS13768</name>
</gene>
<feature type="compositionally biased region" description="Basic and acidic residues" evidence="1">
    <location>
        <begin position="117"/>
        <end position="130"/>
    </location>
</feature>
<evidence type="ECO:0000256" key="1">
    <source>
        <dbReference type="SAM" id="MobiDB-lite"/>
    </source>
</evidence>
<dbReference type="AlphaFoldDB" id="A0AAV2DEX9"/>
<feature type="region of interest" description="Disordered" evidence="1">
    <location>
        <begin position="108"/>
        <end position="130"/>
    </location>
</feature>
<evidence type="ECO:0000313" key="3">
    <source>
        <dbReference type="Proteomes" id="UP001497516"/>
    </source>
</evidence>
<dbReference type="Proteomes" id="UP001497516">
    <property type="component" value="Chromosome 2"/>
</dbReference>
<protein>
    <submittedName>
        <fullName evidence="2">Uncharacterized protein</fullName>
    </submittedName>
</protein>
<sequence>MEELVETTTEEAPSCVESMKEAPSPLLGIADAVMTTTAMEDAEGRLKEENEVAVDTVAEEEGDLVATTAVLDNERATASIKDSQGDAEQRSTLERWDLAIDGWKYRKKKQGPMGDLEFEKQKDWKKSPIT</sequence>
<proteinExistence type="predicted"/>
<reference evidence="2 3" key="1">
    <citation type="submission" date="2024-04" db="EMBL/GenBank/DDBJ databases">
        <authorList>
            <person name="Fracassetti M."/>
        </authorList>
    </citation>
    <scope>NUCLEOTIDE SEQUENCE [LARGE SCALE GENOMIC DNA]</scope>
</reference>
<feature type="region of interest" description="Disordered" evidence="1">
    <location>
        <begin position="1"/>
        <end position="20"/>
    </location>
</feature>